<dbReference type="PANTHER" id="PTHR43296:SF2">
    <property type="entry name" value="PEROXISOMAL 2,4-DIENOYL-COA REDUCTASE [(3E)-ENOYL-COA-PRODUCING]"/>
    <property type="match status" value="1"/>
</dbReference>
<accession>A0A427YL77</accession>
<dbReference type="EMBL" id="RSCD01000007">
    <property type="protein sequence ID" value="RSH91791.1"/>
    <property type="molecule type" value="Genomic_DNA"/>
</dbReference>
<dbReference type="OrthoDB" id="2136131at2759"/>
<dbReference type="STRING" id="1890683.A0A427YL77"/>
<comment type="catalytic activity">
    <reaction evidence="5">
        <text>a (2E,4Z)-dienoyl-CoA + NADPH + H(+) = a 4,5-saturated-(3E)-enoyl-CoA + NADP(+)</text>
        <dbReference type="Rhea" id="RHEA:61892"/>
        <dbReference type="ChEBI" id="CHEBI:15378"/>
        <dbReference type="ChEBI" id="CHEBI:57783"/>
        <dbReference type="ChEBI" id="CHEBI:58349"/>
        <dbReference type="ChEBI" id="CHEBI:85099"/>
        <dbReference type="ChEBI" id="CHEBI:85493"/>
        <dbReference type="EC" id="1.3.1.124"/>
    </reaction>
</comment>
<evidence type="ECO:0000256" key="2">
    <source>
        <dbReference type="ARBA" id="ARBA00023002"/>
    </source>
</evidence>
<dbReference type="InterPro" id="IPR036291">
    <property type="entry name" value="NAD(P)-bd_dom_sf"/>
</dbReference>
<evidence type="ECO:0000256" key="3">
    <source>
        <dbReference type="ARBA" id="ARBA00026117"/>
    </source>
</evidence>
<dbReference type="InterPro" id="IPR045017">
    <property type="entry name" value="DECR2-like"/>
</dbReference>
<dbReference type="Gene3D" id="3.40.50.720">
    <property type="entry name" value="NAD(P)-binding Rossmann-like Domain"/>
    <property type="match status" value="1"/>
</dbReference>
<evidence type="ECO:0000313" key="7">
    <source>
        <dbReference type="Proteomes" id="UP000279259"/>
    </source>
</evidence>
<dbReference type="Proteomes" id="UP000279259">
    <property type="component" value="Unassembled WGS sequence"/>
</dbReference>
<sequence>MSKLQVPDGLETFQPEIFAGKVLFCTGGRSGIGYRIVEMMMKHGADAVIVGRDAKGVEESAAKLEASTGRNCLGAPADVRDPEQLKRAVQAAKDKYGKLDFVVCGAAGNFLAPISGLSERAFRTVIEIDLIGTYNTVKATLPLLRETRGAYVHISATLHYRGTPWQTHLGAAKAGIDALSNALAVEEGPRGVRSNVVAPGPIGSTPGMTRLNPGGQPLENLIPLGRVGQTTDIANAVMFLFSPAASWINGSVMVVDGGDAHTRAPYVPYPEAMFNPKMMTDVLKGKL</sequence>
<dbReference type="GO" id="GO:0005777">
    <property type="term" value="C:peroxisome"/>
    <property type="evidence" value="ECO:0007669"/>
    <property type="project" value="TreeGrafter"/>
</dbReference>
<reference evidence="6 7" key="1">
    <citation type="submission" date="2018-11" db="EMBL/GenBank/DDBJ databases">
        <title>Genome sequence of Saitozyma podzolica DSM 27192.</title>
        <authorList>
            <person name="Aliyu H."/>
            <person name="Gorte O."/>
            <person name="Ochsenreither K."/>
        </authorList>
    </citation>
    <scope>NUCLEOTIDE SEQUENCE [LARGE SCALE GENOMIC DNA]</scope>
    <source>
        <strain evidence="6 7">DSM 27192</strain>
    </source>
</reference>
<evidence type="ECO:0000313" key="6">
    <source>
        <dbReference type="EMBL" id="RSH91791.1"/>
    </source>
</evidence>
<dbReference type="PANTHER" id="PTHR43296">
    <property type="entry name" value="PEROXISOMAL 2,4-DIENOYL-COA REDUCTASE"/>
    <property type="match status" value="1"/>
</dbReference>
<name>A0A427YL77_9TREE</name>
<evidence type="ECO:0000256" key="1">
    <source>
        <dbReference type="ARBA" id="ARBA00022857"/>
    </source>
</evidence>
<keyword evidence="2" id="KW-0560">Oxidoreductase</keyword>
<dbReference type="AlphaFoldDB" id="A0A427YL77"/>
<evidence type="ECO:0000256" key="4">
    <source>
        <dbReference type="ARBA" id="ARBA00048009"/>
    </source>
</evidence>
<organism evidence="6 7">
    <name type="scientific">Saitozyma podzolica</name>
    <dbReference type="NCBI Taxonomy" id="1890683"/>
    <lineage>
        <taxon>Eukaryota</taxon>
        <taxon>Fungi</taxon>
        <taxon>Dikarya</taxon>
        <taxon>Basidiomycota</taxon>
        <taxon>Agaricomycotina</taxon>
        <taxon>Tremellomycetes</taxon>
        <taxon>Tremellales</taxon>
        <taxon>Trimorphomycetaceae</taxon>
        <taxon>Saitozyma</taxon>
    </lineage>
</organism>
<dbReference type="FunFam" id="3.40.50.720:FF:000084">
    <property type="entry name" value="Short-chain dehydrogenase reductase"/>
    <property type="match status" value="1"/>
</dbReference>
<comment type="caution">
    <text evidence="6">The sequence shown here is derived from an EMBL/GenBank/DDBJ whole genome shotgun (WGS) entry which is preliminary data.</text>
</comment>
<dbReference type="CDD" id="cd05369">
    <property type="entry name" value="TER_DECR_SDR_a"/>
    <property type="match status" value="1"/>
</dbReference>
<evidence type="ECO:0000256" key="5">
    <source>
        <dbReference type="ARBA" id="ARBA00048340"/>
    </source>
</evidence>
<dbReference type="InterPro" id="IPR002347">
    <property type="entry name" value="SDR_fam"/>
</dbReference>
<protein>
    <recommendedName>
        <fullName evidence="3">2,4-dienoyl-CoA reductase [(3E)-enoyl-CoA-producing]</fullName>
        <ecNumber evidence="3">1.3.1.124</ecNumber>
    </recommendedName>
</protein>
<comment type="catalytic activity">
    <reaction evidence="4">
        <text>a (2E,4E)-dienoyl-CoA + NADPH + H(+) = a 4,5-saturated-(3E)-enoyl-CoA + NADP(+)</text>
        <dbReference type="Rhea" id="RHEA:45912"/>
        <dbReference type="ChEBI" id="CHEBI:15378"/>
        <dbReference type="ChEBI" id="CHEBI:57783"/>
        <dbReference type="ChEBI" id="CHEBI:58349"/>
        <dbReference type="ChEBI" id="CHEBI:85101"/>
        <dbReference type="ChEBI" id="CHEBI:85493"/>
        <dbReference type="EC" id="1.3.1.124"/>
    </reaction>
</comment>
<gene>
    <name evidence="6" type="ORF">EHS25_009161</name>
</gene>
<proteinExistence type="predicted"/>
<dbReference type="SUPFAM" id="SSF51735">
    <property type="entry name" value="NAD(P)-binding Rossmann-fold domains"/>
    <property type="match status" value="1"/>
</dbReference>
<dbReference type="GO" id="GO:0009062">
    <property type="term" value="P:fatty acid catabolic process"/>
    <property type="evidence" value="ECO:0007669"/>
    <property type="project" value="InterPro"/>
</dbReference>
<keyword evidence="1" id="KW-0521">NADP</keyword>
<dbReference type="PRINTS" id="PR00081">
    <property type="entry name" value="GDHRDH"/>
</dbReference>
<keyword evidence="7" id="KW-1185">Reference proteome</keyword>
<dbReference type="EC" id="1.3.1.124" evidence="3"/>
<dbReference type="GO" id="GO:0008670">
    <property type="term" value="F:2,4-dienoyl-CoA reductase (NADPH) activity"/>
    <property type="evidence" value="ECO:0007669"/>
    <property type="project" value="InterPro"/>
</dbReference>
<dbReference type="Pfam" id="PF13561">
    <property type="entry name" value="adh_short_C2"/>
    <property type="match status" value="1"/>
</dbReference>